<dbReference type="EMBL" id="JANBOI010000642">
    <property type="protein sequence ID" value="KAJ1729289.1"/>
    <property type="molecule type" value="Genomic_DNA"/>
</dbReference>
<feature type="region of interest" description="Disordered" evidence="1">
    <location>
        <begin position="199"/>
        <end position="242"/>
    </location>
</feature>
<evidence type="ECO:0000313" key="3">
    <source>
        <dbReference type="Proteomes" id="UP001143981"/>
    </source>
</evidence>
<protein>
    <submittedName>
        <fullName evidence="2">Uncharacterized protein</fullName>
    </submittedName>
</protein>
<keyword evidence="3" id="KW-1185">Reference proteome</keyword>
<organism evidence="2 3">
    <name type="scientific">Coemansia biformis</name>
    <dbReference type="NCBI Taxonomy" id="1286918"/>
    <lineage>
        <taxon>Eukaryota</taxon>
        <taxon>Fungi</taxon>
        <taxon>Fungi incertae sedis</taxon>
        <taxon>Zoopagomycota</taxon>
        <taxon>Kickxellomycotina</taxon>
        <taxon>Kickxellomycetes</taxon>
        <taxon>Kickxellales</taxon>
        <taxon>Kickxellaceae</taxon>
        <taxon>Coemansia</taxon>
    </lineage>
</organism>
<reference evidence="2" key="1">
    <citation type="submission" date="2022-07" db="EMBL/GenBank/DDBJ databases">
        <title>Phylogenomic reconstructions and comparative analyses of Kickxellomycotina fungi.</title>
        <authorList>
            <person name="Reynolds N.K."/>
            <person name="Stajich J.E."/>
            <person name="Barry K."/>
            <person name="Grigoriev I.V."/>
            <person name="Crous P."/>
            <person name="Smith M.E."/>
        </authorList>
    </citation>
    <scope>NUCLEOTIDE SEQUENCE</scope>
    <source>
        <strain evidence="2">BCRC 34381</strain>
    </source>
</reference>
<proteinExistence type="predicted"/>
<dbReference type="Proteomes" id="UP001143981">
    <property type="component" value="Unassembled WGS sequence"/>
</dbReference>
<name>A0A9W7YCI8_9FUNG</name>
<dbReference type="OrthoDB" id="5596480at2759"/>
<accession>A0A9W7YCI8</accession>
<evidence type="ECO:0000256" key="1">
    <source>
        <dbReference type="SAM" id="MobiDB-lite"/>
    </source>
</evidence>
<comment type="caution">
    <text evidence="2">The sequence shown here is derived from an EMBL/GenBank/DDBJ whole genome shotgun (WGS) entry which is preliminary data.</text>
</comment>
<gene>
    <name evidence="2" type="ORF">LPJ61_003599</name>
</gene>
<sequence length="290" mass="31492">MDRLHSTPADAHAQAVVATATRVLFLRTTTQIDELMKHASTAVQQRWDFLGPCGDAAQPPTSVLFAQIDNALEWQPGSSIGDYIRHAHYSMELTDQQQETLHRSAIRYALVDAETVHAYAPFAEFEDNDGVQATLAVVLVWEDDAWKYFDTRRLDLPDAGLHPTIDAAEAAFCASAAHDDQGDSDDAYWGQFPQPAKPAIHAAKADDGSGDSDDDYWNQHVAGGDADPDDNQETEHAVEPAQQQVTPIARSVQHSLAAAALAAQAAGMGETEFLQAAQRHYSSARLTGSK</sequence>
<evidence type="ECO:0000313" key="2">
    <source>
        <dbReference type="EMBL" id="KAJ1729289.1"/>
    </source>
</evidence>
<dbReference type="AlphaFoldDB" id="A0A9W7YCI8"/>